<dbReference type="AlphaFoldDB" id="A0A1Y1LBE5"/>
<dbReference type="RefSeq" id="XP_031334326.1">
    <property type="nucleotide sequence ID" value="XM_031478466.1"/>
</dbReference>
<proteinExistence type="predicted"/>
<keyword evidence="1" id="KW-0732">Signal</keyword>
<feature type="signal peptide" evidence="1">
    <location>
        <begin position="1"/>
        <end position="22"/>
    </location>
</feature>
<organism evidence="2">
    <name type="scientific">Photinus pyralis</name>
    <name type="common">Common eastern firefly</name>
    <name type="synonym">Lampyris pyralis</name>
    <dbReference type="NCBI Taxonomy" id="7054"/>
    <lineage>
        <taxon>Eukaryota</taxon>
        <taxon>Metazoa</taxon>
        <taxon>Ecdysozoa</taxon>
        <taxon>Arthropoda</taxon>
        <taxon>Hexapoda</taxon>
        <taxon>Insecta</taxon>
        <taxon>Pterygota</taxon>
        <taxon>Neoptera</taxon>
        <taxon>Endopterygota</taxon>
        <taxon>Coleoptera</taxon>
        <taxon>Polyphaga</taxon>
        <taxon>Elateriformia</taxon>
        <taxon>Elateroidea</taxon>
        <taxon>Lampyridae</taxon>
        <taxon>Lampyrinae</taxon>
        <taxon>Photinus</taxon>
    </lineage>
</organism>
<evidence type="ECO:0000256" key="1">
    <source>
        <dbReference type="SAM" id="SignalP"/>
    </source>
</evidence>
<dbReference type="EMBL" id="GEZM01063970">
    <property type="protein sequence ID" value="JAV68886.1"/>
    <property type="molecule type" value="Transcribed_RNA"/>
</dbReference>
<sequence>MNTMSSLVFILGFLMFSHYSSGQIYTPTINLIDDTNYHIANLQSIVRSSEGLAHPVVVENAAREAQLPKELLNPFYKNPAIAAGLAKESLITNKEFAVFNRETEQIPRSEVLKIFNRAGFFRNRRR</sequence>
<feature type="chain" id="PRO_5012847202" evidence="1">
    <location>
        <begin position="23"/>
        <end position="126"/>
    </location>
</feature>
<evidence type="ECO:0000313" key="2">
    <source>
        <dbReference type="EMBL" id="JAV68886.1"/>
    </source>
</evidence>
<protein>
    <submittedName>
        <fullName evidence="2">Uncharacterized protein</fullName>
    </submittedName>
</protein>
<dbReference type="GeneID" id="116164311"/>
<name>A0A1Y1LBE5_PHOPY</name>
<accession>A0A1Y1LBE5</accession>
<reference evidence="2" key="1">
    <citation type="journal article" date="2016" name="Sci. Rep.">
        <title>Molecular characterization of firefly nuptial gifts: a multi-omics approach sheds light on postcopulatory sexual selection.</title>
        <authorList>
            <person name="Al-Wathiqui N."/>
            <person name="Fallon T.R."/>
            <person name="South A."/>
            <person name="Weng J.K."/>
            <person name="Lewis S.M."/>
        </authorList>
    </citation>
    <scope>NUCLEOTIDE SEQUENCE</scope>
</reference>